<dbReference type="Gene3D" id="3.40.50.360">
    <property type="match status" value="1"/>
</dbReference>
<evidence type="ECO:0000313" key="3">
    <source>
        <dbReference type="Proteomes" id="UP000199318"/>
    </source>
</evidence>
<name>A0A1H9RS74_9BACI</name>
<organism evidence="2 3">
    <name type="scientific">Salisediminibacterium halotolerans</name>
    <dbReference type="NCBI Taxonomy" id="517425"/>
    <lineage>
        <taxon>Bacteria</taxon>
        <taxon>Bacillati</taxon>
        <taxon>Bacillota</taxon>
        <taxon>Bacilli</taxon>
        <taxon>Bacillales</taxon>
        <taxon>Bacillaceae</taxon>
        <taxon>Salisediminibacterium</taxon>
    </lineage>
</organism>
<dbReference type="RefSeq" id="WP_177169638.1">
    <property type="nucleotide sequence ID" value="NZ_FOGV01000005.1"/>
</dbReference>
<dbReference type="SUPFAM" id="SSF52218">
    <property type="entry name" value="Flavoproteins"/>
    <property type="match status" value="1"/>
</dbReference>
<feature type="domain" description="Flavodoxin-like" evidence="1">
    <location>
        <begin position="3"/>
        <end position="151"/>
    </location>
</feature>
<dbReference type="AlphaFoldDB" id="A0A1H9RS74"/>
<dbReference type="EMBL" id="FOGV01000005">
    <property type="protein sequence ID" value="SER75507.1"/>
    <property type="molecule type" value="Genomic_DNA"/>
</dbReference>
<dbReference type="GO" id="GO:0070819">
    <property type="term" value="F:menaquinone-dependent protoporphyrinogen oxidase activity"/>
    <property type="evidence" value="ECO:0007669"/>
    <property type="project" value="TreeGrafter"/>
</dbReference>
<comment type="caution">
    <text evidence="2">The sequence shown here is derived from an EMBL/GenBank/DDBJ whole genome shotgun (WGS) entry which is preliminary data.</text>
</comment>
<dbReference type="InterPro" id="IPR052200">
    <property type="entry name" value="Protoporphyrinogen_IX_DH"/>
</dbReference>
<dbReference type="Pfam" id="PF12724">
    <property type="entry name" value="Flavodoxin_5"/>
    <property type="match status" value="1"/>
</dbReference>
<dbReference type="GO" id="GO:0006783">
    <property type="term" value="P:heme biosynthetic process"/>
    <property type="evidence" value="ECO:0007669"/>
    <property type="project" value="TreeGrafter"/>
</dbReference>
<dbReference type="InterPro" id="IPR001226">
    <property type="entry name" value="Flavodoxin_CS"/>
</dbReference>
<dbReference type="InterPro" id="IPR026816">
    <property type="entry name" value="Flavodoxin_dom"/>
</dbReference>
<dbReference type="STRING" id="1464123.SAMN05444126_10573"/>
<dbReference type="InterPro" id="IPR029039">
    <property type="entry name" value="Flavoprotein-like_sf"/>
</dbReference>
<dbReference type="GO" id="GO:0009055">
    <property type="term" value="F:electron transfer activity"/>
    <property type="evidence" value="ECO:0007669"/>
    <property type="project" value="InterPro"/>
</dbReference>
<gene>
    <name evidence="2" type="ORF">SAMN05444126_10573</name>
</gene>
<reference evidence="3" key="1">
    <citation type="submission" date="2016-10" db="EMBL/GenBank/DDBJ databases">
        <authorList>
            <person name="de Groot N.N."/>
        </authorList>
    </citation>
    <scope>NUCLEOTIDE SEQUENCE [LARGE SCALE GENOMIC DNA]</scope>
    <source>
        <strain evidence="3">10nlg</strain>
    </source>
</reference>
<dbReference type="PROSITE" id="PS00201">
    <property type="entry name" value="FLAVODOXIN"/>
    <property type="match status" value="1"/>
</dbReference>
<dbReference type="PROSITE" id="PS50902">
    <property type="entry name" value="FLAVODOXIN_LIKE"/>
    <property type="match status" value="1"/>
</dbReference>
<dbReference type="InterPro" id="IPR008254">
    <property type="entry name" value="Flavodoxin/NO_synth"/>
</dbReference>
<dbReference type="GO" id="GO:0016651">
    <property type="term" value="F:oxidoreductase activity, acting on NAD(P)H"/>
    <property type="evidence" value="ECO:0007669"/>
    <property type="project" value="UniProtKB-ARBA"/>
</dbReference>
<dbReference type="PANTHER" id="PTHR38030">
    <property type="entry name" value="PROTOPORPHYRINOGEN IX DEHYDROGENASE [MENAQUINONE]"/>
    <property type="match status" value="1"/>
</dbReference>
<keyword evidence="3" id="KW-1185">Reference proteome</keyword>
<dbReference type="GO" id="GO:0010181">
    <property type="term" value="F:FMN binding"/>
    <property type="evidence" value="ECO:0007669"/>
    <property type="project" value="InterPro"/>
</dbReference>
<sequence length="170" mass="19457">MSVLIVYSSTHGTTEKAAMLIRDQVKNEEETVLINIKQNSVPDLDLFDKVIIGASIHMGAIPRKMRNFLYKEEPALMSKTLGLFLCCLYEDIEAQLQFERSFPETLREHAVAHGFFGGELLFEEMNMFEKMIAKKVSGSIENVHSMNYEAIDQFIAMISETKKNDPEKMR</sequence>
<evidence type="ECO:0000259" key="1">
    <source>
        <dbReference type="PROSITE" id="PS50902"/>
    </source>
</evidence>
<proteinExistence type="predicted"/>
<accession>A0A1H9RS74</accession>
<dbReference type="PANTHER" id="PTHR38030:SF2">
    <property type="entry name" value="PROTOPORPHYRINOGEN IX DEHYDROGENASE [QUINONE]"/>
    <property type="match status" value="1"/>
</dbReference>
<protein>
    <submittedName>
        <fullName evidence="2">Menaquinone-dependent protoporphyrinogen oxidase</fullName>
    </submittedName>
</protein>
<evidence type="ECO:0000313" key="2">
    <source>
        <dbReference type="EMBL" id="SER75507.1"/>
    </source>
</evidence>
<dbReference type="Proteomes" id="UP000199318">
    <property type="component" value="Unassembled WGS sequence"/>
</dbReference>